<accession>A0A1X1ZFS2</accession>
<proteinExistence type="predicted"/>
<dbReference type="SUPFAM" id="SSF51679">
    <property type="entry name" value="Bacterial luciferase-like"/>
    <property type="match status" value="1"/>
</dbReference>
<sequence>MTDHDVVGQRHVRVALINGDNLWIDSTRQFIRVRGGDLRQVAQNAASAHEDHPGLDVLVDIDVLIDTSSARARHRMTVEHVIARVDTITYVGTPTGLVGLVADIHALGMCDGAVLRPLLPGVIDLIRERVMPELSAIRRDRPLSDQMWPA</sequence>
<dbReference type="AlphaFoldDB" id="A0A1X1ZFS2"/>
<dbReference type="Gene3D" id="3.20.20.30">
    <property type="entry name" value="Luciferase-like domain"/>
    <property type="match status" value="1"/>
</dbReference>
<dbReference type="STRING" id="153971.AWC19_13600"/>
<reference evidence="1 2" key="1">
    <citation type="submission" date="2016-01" db="EMBL/GenBank/DDBJ databases">
        <title>The new phylogeny of the genus Mycobacterium.</title>
        <authorList>
            <person name="Tarcisio F."/>
            <person name="Conor M."/>
            <person name="Antonella G."/>
            <person name="Elisabetta G."/>
            <person name="Giulia F.S."/>
            <person name="Sara T."/>
            <person name="Anna F."/>
            <person name="Clotilde B."/>
            <person name="Roberto B."/>
            <person name="Veronica D.S."/>
            <person name="Fabio R."/>
            <person name="Monica P."/>
            <person name="Olivier J."/>
            <person name="Enrico T."/>
            <person name="Nicola S."/>
        </authorList>
    </citation>
    <scope>NUCLEOTIDE SEQUENCE [LARGE SCALE GENOMIC DNA]</scope>
    <source>
        <strain evidence="1 2">DSM 44572</strain>
    </source>
</reference>
<comment type="caution">
    <text evidence="1">The sequence shown here is derived from an EMBL/GenBank/DDBJ whole genome shotgun (WGS) entry which is preliminary data.</text>
</comment>
<dbReference type="OrthoDB" id="4530034at2"/>
<dbReference type="RefSeq" id="WP_085079522.1">
    <property type="nucleotide sequence ID" value="NZ_JACKRZ010000258.1"/>
</dbReference>
<protein>
    <submittedName>
        <fullName evidence="1">Uncharacterized protein</fullName>
    </submittedName>
</protein>
<dbReference type="InterPro" id="IPR036661">
    <property type="entry name" value="Luciferase-like_sf"/>
</dbReference>
<evidence type="ECO:0000313" key="1">
    <source>
        <dbReference type="EMBL" id="ORW21981.1"/>
    </source>
</evidence>
<organism evidence="1 2">
    <name type="scientific">Mycobacterium palustre</name>
    <dbReference type="NCBI Taxonomy" id="153971"/>
    <lineage>
        <taxon>Bacteria</taxon>
        <taxon>Bacillati</taxon>
        <taxon>Actinomycetota</taxon>
        <taxon>Actinomycetes</taxon>
        <taxon>Mycobacteriales</taxon>
        <taxon>Mycobacteriaceae</taxon>
        <taxon>Mycobacterium</taxon>
        <taxon>Mycobacterium simiae complex</taxon>
    </lineage>
</organism>
<dbReference type="EMBL" id="LQPJ01000116">
    <property type="protein sequence ID" value="ORW21981.1"/>
    <property type="molecule type" value="Genomic_DNA"/>
</dbReference>
<evidence type="ECO:0000313" key="2">
    <source>
        <dbReference type="Proteomes" id="UP000193529"/>
    </source>
</evidence>
<dbReference type="Proteomes" id="UP000193529">
    <property type="component" value="Unassembled WGS sequence"/>
</dbReference>
<dbReference type="GO" id="GO:0016705">
    <property type="term" value="F:oxidoreductase activity, acting on paired donors, with incorporation or reduction of molecular oxygen"/>
    <property type="evidence" value="ECO:0007669"/>
    <property type="project" value="InterPro"/>
</dbReference>
<gene>
    <name evidence="1" type="ORF">AWC19_13600</name>
</gene>
<name>A0A1X1ZFS2_9MYCO</name>
<keyword evidence="2" id="KW-1185">Reference proteome</keyword>